<feature type="domain" description="Peptidase C14 caspase" evidence="1">
    <location>
        <begin position="6"/>
        <end position="228"/>
    </location>
</feature>
<dbReference type="RefSeq" id="WP_150601547.1">
    <property type="nucleotide sequence ID" value="NZ_CABVHX010000002.1"/>
</dbReference>
<dbReference type="Proteomes" id="UP000325375">
    <property type="component" value="Unassembled WGS sequence"/>
</dbReference>
<dbReference type="Pfam" id="PF00656">
    <property type="entry name" value="Peptidase_C14"/>
    <property type="match status" value="1"/>
</dbReference>
<sequence length="373" mass="41028">MPQDDYAILVGISRYRDPDTYPPLEGPLNDVERLHAWLLADGVPENNIRRLLTDQALLELTPEAVKQQPVSAWSPTYPLFSDTFMDLVQDPQTGKFLRRPGRLYLYFSGHGFSVSKDQTPRAALFAANAFGIRVSNIAGSLFAETVQQGALFKEVVLIMDCCRDAEMNVAYNIPEINTVEDDGSEKVKVLQIYATQKRGKAQERILPDSDGKAVGLLTHALLKSLREAPTDVAGRIPSATLKGYVDLHWSDWFSAPVPPSPRIITPQTGDIFFQSRKPLSAQTFSISADTVVGTQLNLQSAMLVATGTVTANTVVWIANNNAWKVDIPLEQAQADGRRMFKLLLSNDEHVLSFPGTLRDSVKFVPGGADVISS</sequence>
<protein>
    <recommendedName>
        <fullName evidence="1">Peptidase C14 caspase domain-containing protein</fullName>
    </recommendedName>
</protein>
<dbReference type="EMBL" id="CABVHX010000002">
    <property type="protein sequence ID" value="VVN72674.1"/>
    <property type="molecule type" value="Genomic_DNA"/>
</dbReference>
<dbReference type="GO" id="GO:0004197">
    <property type="term" value="F:cysteine-type endopeptidase activity"/>
    <property type="evidence" value="ECO:0007669"/>
    <property type="project" value="InterPro"/>
</dbReference>
<dbReference type="Gene3D" id="3.40.50.1460">
    <property type="match status" value="1"/>
</dbReference>
<gene>
    <name evidence="2" type="ORF">PS718_00521</name>
</gene>
<dbReference type="AlphaFoldDB" id="A0A5E7A738"/>
<reference evidence="2 3" key="1">
    <citation type="submission" date="2019-09" db="EMBL/GenBank/DDBJ databases">
        <authorList>
            <person name="Chandra G."/>
            <person name="Truman W A."/>
        </authorList>
    </citation>
    <scope>NUCLEOTIDE SEQUENCE [LARGE SCALE GENOMIC DNA]</scope>
    <source>
        <strain evidence="2">PS718</strain>
    </source>
</reference>
<proteinExistence type="predicted"/>
<organism evidence="2 3">
    <name type="scientific">Pseudomonas fluorescens</name>
    <dbReference type="NCBI Taxonomy" id="294"/>
    <lineage>
        <taxon>Bacteria</taxon>
        <taxon>Pseudomonadati</taxon>
        <taxon>Pseudomonadota</taxon>
        <taxon>Gammaproteobacteria</taxon>
        <taxon>Pseudomonadales</taxon>
        <taxon>Pseudomonadaceae</taxon>
        <taxon>Pseudomonas</taxon>
    </lineage>
</organism>
<evidence type="ECO:0000259" key="1">
    <source>
        <dbReference type="Pfam" id="PF00656"/>
    </source>
</evidence>
<evidence type="ECO:0000313" key="3">
    <source>
        <dbReference type="Proteomes" id="UP000325375"/>
    </source>
</evidence>
<dbReference type="InterPro" id="IPR011600">
    <property type="entry name" value="Pept_C14_caspase"/>
</dbReference>
<name>A0A5E7A738_PSEFL</name>
<accession>A0A5E7A738</accession>
<dbReference type="GO" id="GO:0006508">
    <property type="term" value="P:proteolysis"/>
    <property type="evidence" value="ECO:0007669"/>
    <property type="project" value="InterPro"/>
</dbReference>
<evidence type="ECO:0000313" key="2">
    <source>
        <dbReference type="EMBL" id="VVN72674.1"/>
    </source>
</evidence>